<name>A0A1S3KI19_LINAN</name>
<gene>
    <name evidence="2" type="primary">LOC106182060</name>
</gene>
<dbReference type="Gene3D" id="3.10.100.10">
    <property type="entry name" value="Mannose-Binding Protein A, subunit A"/>
    <property type="match status" value="1"/>
</dbReference>
<protein>
    <submittedName>
        <fullName evidence="2">Uncharacterized protein LOC106182060</fullName>
    </submittedName>
</protein>
<evidence type="ECO:0000313" key="2">
    <source>
        <dbReference type="RefSeq" id="XP_013422142.1"/>
    </source>
</evidence>
<dbReference type="AlphaFoldDB" id="A0A1S3KI19"/>
<sequence>MCPNHLVWNPEIQECGRDGCEPQEASDSCPLAWLQNKMVCYLYVGGAQNFTQARVSCEGQYSMLVNLATKSERAFAISILRSRAVGERSFGIWTETWYKEDGKCPLVNLSSIDGNAHIYKDDCFSLSPYICKRSAGTRLLSKLLYSTCRSCTEQPGCGWCDHKQRCLPGHESQPWREQCWTWFYHDCFSVDTHMGCSSQIEYIGCDYRQCNSTIRYSNDELCHRCRDVEACFSDDISYSCRQWDMRKCPNGLVRPVYNHGNQALDTTLQT</sequence>
<keyword evidence="1" id="KW-1185">Reference proteome</keyword>
<dbReference type="InterPro" id="IPR016186">
    <property type="entry name" value="C-type_lectin-like/link_sf"/>
</dbReference>
<reference evidence="2" key="1">
    <citation type="submission" date="2025-08" db="UniProtKB">
        <authorList>
            <consortium name="RefSeq"/>
        </authorList>
    </citation>
    <scope>IDENTIFICATION</scope>
    <source>
        <tissue evidence="2">Gonads</tissue>
    </source>
</reference>
<organism evidence="1 2">
    <name type="scientific">Lingula anatina</name>
    <name type="common">Brachiopod</name>
    <name type="synonym">Lingula unguis</name>
    <dbReference type="NCBI Taxonomy" id="7574"/>
    <lineage>
        <taxon>Eukaryota</taxon>
        <taxon>Metazoa</taxon>
        <taxon>Spiralia</taxon>
        <taxon>Lophotrochozoa</taxon>
        <taxon>Brachiopoda</taxon>
        <taxon>Linguliformea</taxon>
        <taxon>Lingulata</taxon>
        <taxon>Lingulida</taxon>
        <taxon>Linguloidea</taxon>
        <taxon>Lingulidae</taxon>
        <taxon>Lingula</taxon>
    </lineage>
</organism>
<accession>A0A1S3KI19</accession>
<dbReference type="SUPFAM" id="SSF56436">
    <property type="entry name" value="C-type lectin-like"/>
    <property type="match status" value="1"/>
</dbReference>
<dbReference type="CDD" id="cd00037">
    <property type="entry name" value="CLECT"/>
    <property type="match status" value="1"/>
</dbReference>
<dbReference type="GeneID" id="106182060"/>
<dbReference type="KEGG" id="lak:106182060"/>
<evidence type="ECO:0000313" key="1">
    <source>
        <dbReference type="Proteomes" id="UP000085678"/>
    </source>
</evidence>
<dbReference type="RefSeq" id="XP_013422142.1">
    <property type="nucleotide sequence ID" value="XM_013566688.2"/>
</dbReference>
<dbReference type="Proteomes" id="UP000085678">
    <property type="component" value="Unplaced"/>
</dbReference>
<dbReference type="InParanoid" id="A0A1S3KI19"/>
<dbReference type="InterPro" id="IPR016187">
    <property type="entry name" value="CTDL_fold"/>
</dbReference>
<proteinExistence type="predicted"/>